<reference evidence="1" key="1">
    <citation type="submission" date="2022-04" db="EMBL/GenBank/DDBJ databases">
        <title>Complete genome sequence of a cyanobacterium, Nostoc sp. SO-36, isolated in Antarctica.</title>
        <authorList>
            <person name="Kanesaki Y."/>
            <person name="Effendi D."/>
            <person name="Sakamoto T."/>
            <person name="Ohtani S."/>
            <person name="Awai K."/>
        </authorList>
    </citation>
    <scope>NUCLEOTIDE SEQUENCE</scope>
    <source>
        <strain evidence="1">SO-36</strain>
    </source>
</reference>
<evidence type="ECO:0000313" key="1">
    <source>
        <dbReference type="EMBL" id="BDI20097.1"/>
    </source>
</evidence>
<sequence length="63" mass="6844">MLVQRYGAPQTITLRVFNQQGSLLATSDPNLDIIEAHQGSIIASSTPNQGATFTIYLPIIRNS</sequence>
<name>A0ABN6QA63_NOSCO</name>
<organism evidence="1 2">
    <name type="scientific">Nostoc cf. commune SO-36</name>
    <dbReference type="NCBI Taxonomy" id="449208"/>
    <lineage>
        <taxon>Bacteria</taxon>
        <taxon>Bacillati</taxon>
        <taxon>Cyanobacteriota</taxon>
        <taxon>Cyanophyceae</taxon>
        <taxon>Nostocales</taxon>
        <taxon>Nostocaceae</taxon>
        <taxon>Nostoc</taxon>
    </lineage>
</organism>
<dbReference type="Proteomes" id="UP001055453">
    <property type="component" value="Chromosome"/>
</dbReference>
<dbReference type="Gene3D" id="3.30.565.10">
    <property type="entry name" value="Histidine kinase-like ATPase, C-terminal domain"/>
    <property type="match status" value="1"/>
</dbReference>
<keyword evidence="2" id="KW-1185">Reference proteome</keyword>
<proteinExistence type="predicted"/>
<evidence type="ECO:0000313" key="2">
    <source>
        <dbReference type="Proteomes" id="UP001055453"/>
    </source>
</evidence>
<dbReference type="InterPro" id="IPR036890">
    <property type="entry name" value="HATPase_C_sf"/>
</dbReference>
<dbReference type="SUPFAM" id="SSF55874">
    <property type="entry name" value="ATPase domain of HSP90 chaperone/DNA topoisomerase II/histidine kinase"/>
    <property type="match status" value="1"/>
</dbReference>
<gene>
    <name evidence="1" type="ORF">ANSO36C_58990</name>
</gene>
<protein>
    <submittedName>
        <fullName evidence="1">Uncharacterized protein</fullName>
    </submittedName>
</protein>
<accession>A0ABN6QA63</accession>
<dbReference type="EMBL" id="AP025732">
    <property type="protein sequence ID" value="BDI20097.1"/>
    <property type="molecule type" value="Genomic_DNA"/>
</dbReference>